<dbReference type="GO" id="GO:0008270">
    <property type="term" value="F:zinc ion binding"/>
    <property type="evidence" value="ECO:0007669"/>
    <property type="project" value="UniProtKB-KW"/>
</dbReference>
<dbReference type="SMART" id="SM00551">
    <property type="entry name" value="ZnF_TAZ"/>
    <property type="match status" value="1"/>
</dbReference>
<proteinExistence type="predicted"/>
<gene>
    <name evidence="13" type="ORF">EJB05_56983</name>
</gene>
<organism evidence="13 14">
    <name type="scientific">Eragrostis curvula</name>
    <name type="common">weeping love grass</name>
    <dbReference type="NCBI Taxonomy" id="38414"/>
    <lineage>
        <taxon>Eukaryota</taxon>
        <taxon>Viridiplantae</taxon>
        <taxon>Streptophyta</taxon>
        <taxon>Embryophyta</taxon>
        <taxon>Tracheophyta</taxon>
        <taxon>Spermatophyta</taxon>
        <taxon>Magnoliopsida</taxon>
        <taxon>Liliopsida</taxon>
        <taxon>Poales</taxon>
        <taxon>Poaceae</taxon>
        <taxon>PACMAD clade</taxon>
        <taxon>Chloridoideae</taxon>
        <taxon>Eragrostideae</taxon>
        <taxon>Eragrostidinae</taxon>
        <taxon>Eragrostis</taxon>
    </lineage>
</organism>
<dbReference type="Gene3D" id="1.20.1020.10">
    <property type="entry name" value="TAZ domain"/>
    <property type="match status" value="1"/>
</dbReference>
<dbReference type="GO" id="GO:0000123">
    <property type="term" value="C:histone acetyltransferase complex"/>
    <property type="evidence" value="ECO:0007669"/>
    <property type="project" value="TreeGrafter"/>
</dbReference>
<reference evidence="13 14" key="1">
    <citation type="journal article" date="2019" name="Sci. Rep.">
        <title>A high-quality genome of Eragrostis curvula grass provides insights into Poaceae evolution and supports new strategies to enhance forage quality.</title>
        <authorList>
            <person name="Carballo J."/>
            <person name="Santos B.A.C.M."/>
            <person name="Zappacosta D."/>
            <person name="Garbus I."/>
            <person name="Selva J.P."/>
            <person name="Gallo C.A."/>
            <person name="Diaz A."/>
            <person name="Albertini E."/>
            <person name="Caccamo M."/>
            <person name="Echenique V."/>
        </authorList>
    </citation>
    <scope>NUCLEOTIDE SEQUENCE [LARGE SCALE GENOMIC DNA]</scope>
    <source>
        <strain evidence="14">cv. Victoria</strain>
        <tissue evidence="13">Leaf</tissue>
    </source>
</reference>
<dbReference type="InterPro" id="IPR031162">
    <property type="entry name" value="CBP_P300_HAT"/>
</dbReference>
<evidence type="ECO:0000256" key="8">
    <source>
        <dbReference type="ARBA" id="ARBA00023163"/>
    </source>
</evidence>
<evidence type="ECO:0000313" key="13">
    <source>
        <dbReference type="EMBL" id="TVT97749.1"/>
    </source>
</evidence>
<feature type="region of interest" description="Disordered" evidence="10">
    <location>
        <begin position="1"/>
        <end position="25"/>
    </location>
</feature>
<evidence type="ECO:0000256" key="2">
    <source>
        <dbReference type="ARBA" id="ARBA00013184"/>
    </source>
</evidence>
<dbReference type="GO" id="GO:0004402">
    <property type="term" value="F:histone acetyltransferase activity"/>
    <property type="evidence" value="ECO:0007669"/>
    <property type="project" value="InterPro"/>
</dbReference>
<dbReference type="Pfam" id="PF02135">
    <property type="entry name" value="zf-TAZ"/>
    <property type="match status" value="1"/>
</dbReference>
<comment type="caution">
    <text evidence="13">The sequence shown here is derived from an EMBL/GenBank/DDBJ whole genome shotgun (WGS) entry which is preliminary data.</text>
</comment>
<dbReference type="GO" id="GO:0045944">
    <property type="term" value="P:positive regulation of transcription by RNA polymerase II"/>
    <property type="evidence" value="ECO:0007669"/>
    <property type="project" value="TreeGrafter"/>
</dbReference>
<dbReference type="Pfam" id="PF08214">
    <property type="entry name" value="HAT_KAT11"/>
    <property type="match status" value="1"/>
</dbReference>
<comment type="subcellular location">
    <subcellularLocation>
        <location evidence="1">Nucleus</location>
    </subcellularLocation>
</comment>
<keyword evidence="4" id="KW-0479">Metal-binding</keyword>
<dbReference type="InterPro" id="IPR001965">
    <property type="entry name" value="Znf_PHD"/>
</dbReference>
<dbReference type="EC" id="2.3.1.48" evidence="2"/>
<dbReference type="Gene3D" id="3.30.40.10">
    <property type="entry name" value="Zinc/RING finger domain, C3HC4 (zinc finger)"/>
    <property type="match status" value="1"/>
</dbReference>
<dbReference type="InterPro" id="IPR000197">
    <property type="entry name" value="Znf_TAZ"/>
</dbReference>
<evidence type="ECO:0000256" key="3">
    <source>
        <dbReference type="ARBA" id="ARBA00022679"/>
    </source>
</evidence>
<feature type="compositionally biased region" description="Polar residues" evidence="10">
    <location>
        <begin position="1"/>
        <end position="13"/>
    </location>
</feature>
<evidence type="ECO:0000256" key="1">
    <source>
        <dbReference type="ARBA" id="ARBA00004123"/>
    </source>
</evidence>
<dbReference type="GO" id="GO:0003713">
    <property type="term" value="F:transcription coactivator activity"/>
    <property type="evidence" value="ECO:0007669"/>
    <property type="project" value="TreeGrafter"/>
</dbReference>
<dbReference type="Pfam" id="PF00628">
    <property type="entry name" value="PHD"/>
    <property type="match status" value="1"/>
</dbReference>
<dbReference type="SMART" id="SM00249">
    <property type="entry name" value="PHD"/>
    <property type="match status" value="1"/>
</dbReference>
<keyword evidence="8" id="KW-0804">Transcription</keyword>
<keyword evidence="7" id="KW-0805">Transcription regulation</keyword>
<feature type="domain" description="CBP/p300-type HAT" evidence="12">
    <location>
        <begin position="137"/>
        <end position="565"/>
    </location>
</feature>
<evidence type="ECO:0000256" key="7">
    <source>
        <dbReference type="ARBA" id="ARBA00023015"/>
    </source>
</evidence>
<dbReference type="InterPro" id="IPR013178">
    <property type="entry name" value="Histone_AcTrfase_Rtt109/CBP"/>
</dbReference>
<dbReference type="GO" id="GO:0031490">
    <property type="term" value="F:chromatin DNA binding"/>
    <property type="evidence" value="ECO:0007669"/>
    <property type="project" value="TreeGrafter"/>
</dbReference>
<dbReference type="InterPro" id="IPR019786">
    <property type="entry name" value="Zinc_finger_PHD-type_CS"/>
</dbReference>
<dbReference type="PANTHER" id="PTHR13808:SF39">
    <property type="entry name" value="HISTONE ACETYLTRANSFERASE HAC-LIKE 3-RELATED"/>
    <property type="match status" value="1"/>
</dbReference>
<accession>A0A5J9SF60</accession>
<dbReference type="PANTHER" id="PTHR13808">
    <property type="entry name" value="CBP/P300-RELATED"/>
    <property type="match status" value="1"/>
</dbReference>
<evidence type="ECO:0000259" key="12">
    <source>
        <dbReference type="PROSITE" id="PS51727"/>
    </source>
</evidence>
<evidence type="ECO:0000256" key="4">
    <source>
        <dbReference type="ARBA" id="ARBA00022723"/>
    </source>
</evidence>
<dbReference type="PROSITE" id="PS51727">
    <property type="entry name" value="CBP_P300_HAT"/>
    <property type="match status" value="1"/>
</dbReference>
<dbReference type="Gramene" id="TVT97749">
    <property type="protein sequence ID" value="TVT97749"/>
    <property type="gene ID" value="EJB05_56983"/>
</dbReference>
<keyword evidence="6" id="KW-0862">Zinc</keyword>
<dbReference type="EMBL" id="RWGY01000947">
    <property type="protein sequence ID" value="TVT97749.1"/>
    <property type="molecule type" value="Genomic_DNA"/>
</dbReference>
<keyword evidence="14" id="KW-1185">Reference proteome</keyword>
<dbReference type="SMART" id="SM01250">
    <property type="entry name" value="KAT11"/>
    <property type="match status" value="1"/>
</dbReference>
<dbReference type="SUPFAM" id="SSF57903">
    <property type="entry name" value="FYVE/PHD zinc finger"/>
    <property type="match status" value="1"/>
</dbReference>
<evidence type="ECO:0000256" key="6">
    <source>
        <dbReference type="ARBA" id="ARBA00022833"/>
    </source>
</evidence>
<dbReference type="OrthoDB" id="899at2759"/>
<evidence type="ECO:0000259" key="11">
    <source>
        <dbReference type="PROSITE" id="PS50134"/>
    </source>
</evidence>
<dbReference type="GO" id="GO:0005634">
    <property type="term" value="C:nucleus"/>
    <property type="evidence" value="ECO:0007669"/>
    <property type="project" value="UniProtKB-SubCell"/>
</dbReference>
<evidence type="ECO:0000313" key="14">
    <source>
        <dbReference type="Proteomes" id="UP000324897"/>
    </source>
</evidence>
<dbReference type="InterPro" id="IPR019787">
    <property type="entry name" value="Znf_PHD-finger"/>
</dbReference>
<feature type="domain" description="TAZ-type" evidence="11">
    <location>
        <begin position="608"/>
        <end position="697"/>
    </location>
</feature>
<dbReference type="SUPFAM" id="SSF57933">
    <property type="entry name" value="TAZ domain"/>
    <property type="match status" value="1"/>
</dbReference>
<evidence type="ECO:0000256" key="9">
    <source>
        <dbReference type="ARBA" id="ARBA00023242"/>
    </source>
</evidence>
<sequence length="732" mass="83831">MIRSSAPTGTRSRWWTGGRPPRAGRRHLPLGGEHASLHGCAPTSTSTTGCGCGSRSSIESGGLSMSATRVTTPSSDPAGSHIRGRWVQCDKCKAWQHQICALFNQKIVDEEAEYSCAKCFLKEKDSGDIHSLVSSTVLGAWELPRTKLSDHVERRLSERLQWDRQQRAIAAGKGVEEEFLKEKFPRKFPYKSKIDGIDVCLFAMYVQEYGSNCPSPNYRRVYLAYIDSVKYLRPEIKSASGEALRTFVYHEILIGYLDYCKKRGFVSCSIWACPSTKRDDYVLYCHPTAQKMPKSDKLRSWYQNMIKKAVKEGVVVERNTLYDFFLQREIKADVSAAFLPYCVNHFWPGEAEKLLEKKDDDTSQKKETQVGRLLRVAKRDERTGNVEDMLLMHRLGEKMRTMKEDFIMLCLQQFARIVINLLYPIDNFAGFHRCHFKEQIMAPKDRHPATMKQKHIFQRIAVEPLPDTDDGDPTMESKYFDNRIDFLILELLTSVKWPVLQGVEVRCPDSTSTSCCSFTSTTSTAIYNGYDYDGCCKDNQYQFDTLRRAKHSTMMIIYLLHDSACSACHQGMDHRLAWRCQVCLGCSFCDVCHKQRFLSSLHIHELRQTDNHKSLQKNTLLDYLEGLVHASRCFDPRNCSSRICVALKKLFFHGVRCDICARNWGGCMKCVFMWKLLVSHSRVCNQDDCMVPRCRDIKVFITKKELAGPGRPAHEKSASYCIEQGRVRRTGV</sequence>
<dbReference type="AlphaFoldDB" id="A0A5J9SF60"/>
<dbReference type="InterPro" id="IPR035898">
    <property type="entry name" value="TAZ_dom_sf"/>
</dbReference>
<keyword evidence="5" id="KW-0863">Zinc-finger</keyword>
<dbReference type="InterPro" id="IPR013083">
    <property type="entry name" value="Znf_RING/FYVE/PHD"/>
</dbReference>
<name>A0A5J9SF60_9POAL</name>
<evidence type="ECO:0000256" key="10">
    <source>
        <dbReference type="SAM" id="MobiDB-lite"/>
    </source>
</evidence>
<evidence type="ECO:0000256" key="5">
    <source>
        <dbReference type="ARBA" id="ARBA00022771"/>
    </source>
</evidence>
<dbReference type="Proteomes" id="UP000324897">
    <property type="component" value="Unassembled WGS sequence"/>
</dbReference>
<protein>
    <recommendedName>
        <fullName evidence="2">histone acetyltransferase</fullName>
        <ecNumber evidence="2">2.3.1.48</ecNumber>
    </recommendedName>
</protein>
<keyword evidence="9" id="KW-0539">Nucleus</keyword>
<keyword evidence="3" id="KW-0808">Transferase</keyword>
<dbReference type="PROSITE" id="PS50134">
    <property type="entry name" value="ZF_TAZ"/>
    <property type="match status" value="1"/>
</dbReference>
<dbReference type="PROSITE" id="PS01359">
    <property type="entry name" value="ZF_PHD_1"/>
    <property type="match status" value="1"/>
</dbReference>
<dbReference type="InterPro" id="IPR011011">
    <property type="entry name" value="Znf_FYVE_PHD"/>
</dbReference>
<dbReference type="GO" id="GO:0005667">
    <property type="term" value="C:transcription regulator complex"/>
    <property type="evidence" value="ECO:0007669"/>
    <property type="project" value="TreeGrafter"/>
</dbReference>